<keyword evidence="3 5" id="KW-0067">ATP-binding</keyword>
<dbReference type="SMART" id="SM00382">
    <property type="entry name" value="AAA"/>
    <property type="match status" value="1"/>
</dbReference>
<dbReference type="HOGENOM" id="CLU_000604_1_22_12"/>
<dbReference type="eggNOG" id="COG1116">
    <property type="taxonomic scope" value="Bacteria"/>
</dbReference>
<keyword evidence="1" id="KW-0813">Transport</keyword>
<dbReference type="GO" id="GO:0005524">
    <property type="term" value="F:ATP binding"/>
    <property type="evidence" value="ECO:0007669"/>
    <property type="project" value="UniProtKB-KW"/>
</dbReference>
<dbReference type="Pfam" id="PF00005">
    <property type="entry name" value="ABC_tran"/>
    <property type="match status" value="1"/>
</dbReference>
<gene>
    <name evidence="5" type="ordered locus">TREAZ_1723</name>
</gene>
<dbReference type="EMBL" id="CP001841">
    <property type="protein sequence ID" value="AEF80103.1"/>
    <property type="molecule type" value="Genomic_DNA"/>
</dbReference>
<dbReference type="PANTHER" id="PTHR42788">
    <property type="entry name" value="TAURINE IMPORT ATP-BINDING PROTEIN-RELATED"/>
    <property type="match status" value="1"/>
</dbReference>
<evidence type="ECO:0000256" key="2">
    <source>
        <dbReference type="ARBA" id="ARBA00022741"/>
    </source>
</evidence>
<dbReference type="InterPro" id="IPR027417">
    <property type="entry name" value="P-loop_NTPase"/>
</dbReference>
<dbReference type="STRING" id="545695.TREAZ_1723"/>
<dbReference type="InterPro" id="IPR003439">
    <property type="entry name" value="ABC_transporter-like_ATP-bd"/>
</dbReference>
<dbReference type="PANTHER" id="PTHR42788:SF13">
    <property type="entry name" value="ALIPHATIC SULFONATES IMPORT ATP-BINDING PROTEIN SSUB"/>
    <property type="match status" value="1"/>
</dbReference>
<protein>
    <submittedName>
        <fullName evidence="5">Aliphatic sulfonates import ATP-binding protein SsuB</fullName>
        <ecNumber evidence="5">3.6.3.-</ecNumber>
    </submittedName>
</protein>
<dbReference type="InParanoid" id="F5YCN0"/>
<dbReference type="InterPro" id="IPR050166">
    <property type="entry name" value="ABC_transporter_ATP-bind"/>
</dbReference>
<dbReference type="PROSITE" id="PS50893">
    <property type="entry name" value="ABC_TRANSPORTER_2"/>
    <property type="match status" value="1"/>
</dbReference>
<reference evidence="5 6" key="2">
    <citation type="journal article" date="2011" name="ISME J.">
        <title>RNA-seq reveals cooperative metabolic interactions between two termite-gut spirochete species in co-culture.</title>
        <authorList>
            <person name="Rosenthal A.Z."/>
            <person name="Matson E.G."/>
            <person name="Eldar A."/>
            <person name="Leadbetter J.R."/>
        </authorList>
    </citation>
    <scope>NUCLEOTIDE SEQUENCE [LARGE SCALE GENOMIC DNA]</scope>
    <source>
        <strain evidence="6">ATCC BAA-888 / DSM 13862 / ZAS-9</strain>
    </source>
</reference>
<dbReference type="KEGG" id="taz:TREAZ_1723"/>
<evidence type="ECO:0000313" key="6">
    <source>
        <dbReference type="Proteomes" id="UP000009222"/>
    </source>
</evidence>
<reference evidence="6" key="1">
    <citation type="submission" date="2009-12" db="EMBL/GenBank/DDBJ databases">
        <title>Complete sequence of Treponema azotonutricium strain ZAS-9.</title>
        <authorList>
            <person name="Tetu S.G."/>
            <person name="Matson E."/>
            <person name="Ren Q."/>
            <person name="Seshadri R."/>
            <person name="Elbourne L."/>
            <person name="Hassan K.A."/>
            <person name="Durkin A."/>
            <person name="Radune D."/>
            <person name="Mohamoud Y."/>
            <person name="Shay R."/>
            <person name="Jin S."/>
            <person name="Zhang X."/>
            <person name="Lucey K."/>
            <person name="Ballor N.R."/>
            <person name="Ottesen E."/>
            <person name="Rosenthal R."/>
            <person name="Allen A."/>
            <person name="Leadbetter J.R."/>
            <person name="Paulsen I.T."/>
        </authorList>
    </citation>
    <scope>NUCLEOTIDE SEQUENCE [LARGE SCALE GENOMIC DNA]</scope>
    <source>
        <strain evidence="6">ATCC BAA-888 / DSM 13862 / ZAS-9</strain>
    </source>
</reference>
<evidence type="ECO:0000256" key="1">
    <source>
        <dbReference type="ARBA" id="ARBA00022448"/>
    </source>
</evidence>
<evidence type="ECO:0000313" key="5">
    <source>
        <dbReference type="EMBL" id="AEF80103.1"/>
    </source>
</evidence>
<dbReference type="RefSeq" id="WP_015710301.1">
    <property type="nucleotide sequence ID" value="NC_015577.1"/>
</dbReference>
<keyword evidence="2" id="KW-0547">Nucleotide-binding</keyword>
<dbReference type="CDD" id="cd03293">
    <property type="entry name" value="ABC_NrtD_SsuB_transporters"/>
    <property type="match status" value="1"/>
</dbReference>
<organism evidence="5 6">
    <name type="scientific">Leadbettera azotonutricia (strain ATCC BAA-888 / DSM 13862 / ZAS-9)</name>
    <name type="common">Treponema azotonutricium</name>
    <dbReference type="NCBI Taxonomy" id="545695"/>
    <lineage>
        <taxon>Bacteria</taxon>
        <taxon>Pseudomonadati</taxon>
        <taxon>Spirochaetota</taxon>
        <taxon>Spirochaetia</taxon>
        <taxon>Spirochaetales</taxon>
        <taxon>Breznakiellaceae</taxon>
        <taxon>Leadbettera</taxon>
    </lineage>
</organism>
<sequence>MSEAAVINDLRTAIRDEAAVGQPVYSGPLIRIKDMSLSYQGEKKEAPVNVLAGVNLEIQKGEFHILLGPSGCGKSTLLNVIVGYLKNSGGEVTIYGKKIEKPGRDRGMVFQNADSAIFPWLTVQQNVEFGLKMRGVNKKERRVTALHYIALVGLNGHEKKFPNELSGGMKQRTQIARLLANDSDILVMDEPFGALDAQTRRIMQGELARTWRETNNTIVFVTHDIQEAILLGQHIHIMSRAPNAKIFKTYDTDLPYPRKESDPKFQDLFSRIQGHFDFGGGI</sequence>
<dbReference type="InterPro" id="IPR003593">
    <property type="entry name" value="AAA+_ATPase"/>
</dbReference>
<dbReference type="AlphaFoldDB" id="F5YCN0"/>
<proteinExistence type="predicted"/>
<dbReference type="GO" id="GO:0016887">
    <property type="term" value="F:ATP hydrolysis activity"/>
    <property type="evidence" value="ECO:0007669"/>
    <property type="project" value="InterPro"/>
</dbReference>
<dbReference type="Proteomes" id="UP000009222">
    <property type="component" value="Chromosome"/>
</dbReference>
<keyword evidence="6" id="KW-1185">Reference proteome</keyword>
<evidence type="ECO:0000259" key="4">
    <source>
        <dbReference type="PROSITE" id="PS50893"/>
    </source>
</evidence>
<evidence type="ECO:0000256" key="3">
    <source>
        <dbReference type="ARBA" id="ARBA00022840"/>
    </source>
</evidence>
<feature type="domain" description="ABC transporter" evidence="4">
    <location>
        <begin position="30"/>
        <end position="268"/>
    </location>
</feature>
<accession>F5YCN0</accession>
<name>F5YCN0_LEAAZ</name>
<dbReference type="SUPFAM" id="SSF52540">
    <property type="entry name" value="P-loop containing nucleoside triphosphate hydrolases"/>
    <property type="match status" value="1"/>
</dbReference>
<dbReference type="Gene3D" id="3.40.50.300">
    <property type="entry name" value="P-loop containing nucleotide triphosphate hydrolases"/>
    <property type="match status" value="1"/>
</dbReference>
<keyword evidence="5" id="KW-0378">Hydrolase</keyword>
<dbReference type="EC" id="3.6.3.-" evidence="5"/>